<dbReference type="InterPro" id="IPR038340">
    <property type="entry name" value="MRP-L47_sf"/>
</dbReference>
<evidence type="ECO:0000259" key="1">
    <source>
        <dbReference type="Pfam" id="PF02558"/>
    </source>
</evidence>
<sequence length="332" mass="36055">MMDPEPPEQMPVFSTFYTHRKSLHFWDGYAAIFHSASTNVSSSSPSTSSSSIRWDYIVVTTKALPDIVDDAAQIKPLVANGHSAIVLIQNGVGIERIRRADQTDPDTLLVSHNRIGGGQSGAVPLKGGPNERFLGVTVALPAQDLLIVRTGRPSNLMQMHRTNMGSRAHRVRKSMACIKLVLNERRLALIQAQQDVRLAQTSEDAAEAAVEDGLWNAAAATLEAEAEVGAEAEQEGSLVSRLFATVDFALSQADVAEGILSGMDLISREKAIKAINGTFLIEAVGEGNKVQQFYVDMKKEGIRRRRPPRLGCERLFRRAGALRADPSEGGTK</sequence>
<dbReference type="InterPro" id="IPR051402">
    <property type="entry name" value="KPR-Related"/>
</dbReference>
<dbReference type="EMBL" id="LWDE02001783">
    <property type="protein sequence ID" value="KAE8239325.1"/>
    <property type="molecule type" value="Genomic_DNA"/>
</dbReference>
<reference evidence="2" key="2">
    <citation type="journal article" date="2019" name="IMA Fungus">
        <title>Genome sequencing and comparison of five Tilletia species to identify candidate genes for the detection of regulated species infecting wheat.</title>
        <authorList>
            <person name="Nguyen H.D.T."/>
            <person name="Sultana T."/>
            <person name="Kesanakurti P."/>
            <person name="Hambleton S."/>
        </authorList>
    </citation>
    <scope>NUCLEOTIDE SEQUENCE</scope>
    <source>
        <strain evidence="2">DAOMC 236426</strain>
    </source>
</reference>
<dbReference type="Proteomes" id="UP000077684">
    <property type="component" value="Unassembled WGS sequence"/>
</dbReference>
<gene>
    <name evidence="2" type="ORF">A4X06_0g8343</name>
</gene>
<dbReference type="Gene3D" id="3.40.50.720">
    <property type="entry name" value="NAD(P)-binding Rossmann-like Domain"/>
    <property type="match status" value="1"/>
</dbReference>
<protein>
    <recommendedName>
        <fullName evidence="1">Ketopantoate reductase N-terminal domain-containing protein</fullName>
    </recommendedName>
</protein>
<organism evidence="2 3">
    <name type="scientific">Tilletia controversa</name>
    <name type="common">dwarf bunt fungus</name>
    <dbReference type="NCBI Taxonomy" id="13291"/>
    <lineage>
        <taxon>Eukaryota</taxon>
        <taxon>Fungi</taxon>
        <taxon>Dikarya</taxon>
        <taxon>Basidiomycota</taxon>
        <taxon>Ustilaginomycotina</taxon>
        <taxon>Exobasidiomycetes</taxon>
        <taxon>Tilletiales</taxon>
        <taxon>Tilletiaceae</taxon>
        <taxon>Tilletia</taxon>
    </lineage>
</organism>
<accession>A0A8X7MK63</accession>
<keyword evidence="3" id="KW-1185">Reference proteome</keyword>
<name>A0A8X7MK63_9BASI</name>
<dbReference type="InterPro" id="IPR013332">
    <property type="entry name" value="KPR_N"/>
</dbReference>
<dbReference type="Gene3D" id="6.10.330.20">
    <property type="match status" value="1"/>
</dbReference>
<feature type="domain" description="Ketopantoate reductase N-terminal" evidence="1">
    <location>
        <begin position="39"/>
        <end position="105"/>
    </location>
</feature>
<dbReference type="PANTHER" id="PTHR21708:SF26">
    <property type="entry name" value="2-DEHYDROPANTOATE 2-REDUCTASE"/>
    <property type="match status" value="1"/>
</dbReference>
<evidence type="ECO:0000313" key="2">
    <source>
        <dbReference type="EMBL" id="KAE8239325.1"/>
    </source>
</evidence>
<dbReference type="Pfam" id="PF02558">
    <property type="entry name" value="ApbA"/>
    <property type="match status" value="1"/>
</dbReference>
<proteinExistence type="predicted"/>
<reference evidence="2" key="1">
    <citation type="submission" date="2016-04" db="EMBL/GenBank/DDBJ databases">
        <authorList>
            <person name="Nguyen H.D."/>
            <person name="Samba Siva P."/>
            <person name="Cullis J."/>
            <person name="Levesque C.A."/>
            <person name="Hambleton S."/>
        </authorList>
    </citation>
    <scope>NUCLEOTIDE SEQUENCE</scope>
    <source>
        <strain evidence="2">DAOMC 236426</strain>
    </source>
</reference>
<evidence type="ECO:0000313" key="3">
    <source>
        <dbReference type="Proteomes" id="UP000077684"/>
    </source>
</evidence>
<dbReference type="PANTHER" id="PTHR21708">
    <property type="entry name" value="PROBABLE 2-DEHYDROPANTOATE 2-REDUCTASE"/>
    <property type="match status" value="1"/>
</dbReference>
<dbReference type="AlphaFoldDB" id="A0A8X7MK63"/>
<comment type="caution">
    <text evidence="2">The sequence shown here is derived from an EMBL/GenBank/DDBJ whole genome shotgun (WGS) entry which is preliminary data.</text>
</comment>
<dbReference type="GO" id="GO:0005737">
    <property type="term" value="C:cytoplasm"/>
    <property type="evidence" value="ECO:0007669"/>
    <property type="project" value="TreeGrafter"/>
</dbReference>